<evidence type="ECO:0000256" key="2">
    <source>
        <dbReference type="SAM" id="SignalP"/>
    </source>
</evidence>
<dbReference type="KEGG" id="ksc:CD178_00151"/>
<dbReference type="InterPro" id="IPR007461">
    <property type="entry name" value="Ysc84_actin-binding"/>
</dbReference>
<reference evidence="4 5" key="1">
    <citation type="submission" date="2017-08" db="EMBL/GenBank/DDBJ databases">
        <title>Complete genome sequence of Gluconacetobacter saccharivorans CV1 isolated from Fermented Vinegar.</title>
        <authorList>
            <person name="Kim S.-Y."/>
        </authorList>
    </citation>
    <scope>NUCLEOTIDE SEQUENCE [LARGE SCALE GENOMIC DNA]</scope>
    <source>
        <strain evidence="4 5">CV1</strain>
    </source>
</reference>
<feature type="region of interest" description="Disordered" evidence="1">
    <location>
        <begin position="232"/>
        <end position="275"/>
    </location>
</feature>
<dbReference type="GO" id="GO:0035091">
    <property type="term" value="F:phosphatidylinositol binding"/>
    <property type="evidence" value="ECO:0007669"/>
    <property type="project" value="TreeGrafter"/>
</dbReference>
<feature type="signal peptide" evidence="2">
    <location>
        <begin position="1"/>
        <end position="25"/>
    </location>
</feature>
<organism evidence="4 5">
    <name type="scientific">Komagataeibacter saccharivorans</name>
    <dbReference type="NCBI Taxonomy" id="265959"/>
    <lineage>
        <taxon>Bacteria</taxon>
        <taxon>Pseudomonadati</taxon>
        <taxon>Pseudomonadota</taxon>
        <taxon>Alphaproteobacteria</taxon>
        <taxon>Acetobacterales</taxon>
        <taxon>Acetobacteraceae</taxon>
        <taxon>Komagataeibacter</taxon>
    </lineage>
</organism>
<evidence type="ECO:0000313" key="4">
    <source>
        <dbReference type="EMBL" id="AXY20981.1"/>
    </source>
</evidence>
<name>A0A347W7Y8_9PROT</name>
<accession>A0A347W7Y8</accession>
<proteinExistence type="predicted"/>
<keyword evidence="2" id="KW-0732">Signal</keyword>
<dbReference type="Proteomes" id="UP000264120">
    <property type="component" value="Chromosome"/>
</dbReference>
<keyword evidence="5" id="KW-1185">Reference proteome</keyword>
<evidence type="ECO:0000256" key="1">
    <source>
        <dbReference type="SAM" id="MobiDB-lite"/>
    </source>
</evidence>
<gene>
    <name evidence="4" type="ORF">CD178_00151</name>
</gene>
<feature type="compositionally biased region" description="Polar residues" evidence="1">
    <location>
        <begin position="258"/>
        <end position="275"/>
    </location>
</feature>
<dbReference type="PANTHER" id="PTHR15629">
    <property type="entry name" value="SH3YL1 PROTEIN"/>
    <property type="match status" value="1"/>
</dbReference>
<dbReference type="Pfam" id="PF04366">
    <property type="entry name" value="Ysc84"/>
    <property type="match status" value="1"/>
</dbReference>
<dbReference type="PANTHER" id="PTHR15629:SF2">
    <property type="entry name" value="SH3 DOMAIN-CONTAINING YSC84-LIKE PROTEIN 1"/>
    <property type="match status" value="1"/>
</dbReference>
<dbReference type="EMBL" id="CP023036">
    <property type="protein sequence ID" value="AXY20981.1"/>
    <property type="molecule type" value="Genomic_DNA"/>
</dbReference>
<evidence type="ECO:0000313" key="5">
    <source>
        <dbReference type="Proteomes" id="UP000264120"/>
    </source>
</evidence>
<feature type="domain" description="Ysc84 actin-binding" evidence="3">
    <location>
        <begin position="106"/>
        <end position="227"/>
    </location>
</feature>
<dbReference type="AlphaFoldDB" id="A0A347W7Y8"/>
<protein>
    <recommendedName>
        <fullName evidence="3">Ysc84 actin-binding domain-containing protein</fullName>
    </recommendedName>
</protein>
<evidence type="ECO:0000259" key="3">
    <source>
        <dbReference type="Pfam" id="PF04366"/>
    </source>
</evidence>
<feature type="compositionally biased region" description="Polar residues" evidence="1">
    <location>
        <begin position="232"/>
        <end position="247"/>
    </location>
</feature>
<sequence>MKTFHLIRTSLATLALMMPLHAAFAASMEEEQSLVDRATLTVRDMFSTATAGSKVTRYLADSRGVIICPSVFRMSIAFGGGGGGCVFLTRDAHGSWSDPAFYRMSSANFGLQFGMQDVEVMLFVMTDQGVQSLLDSQMKLSADVGTSFASSGSGLEAGTAGEHNTSIKGVQKSKGLFAGAAIGGSKMRVNSPANRAYYNQIVGPEDIVVSMRVNNSGADPLRAALSEVLTTAQARPDRNGQTTTPATAATHGSADTLPMNTAPTGAVTSQSLPPQ</sequence>
<feature type="chain" id="PRO_5016839421" description="Ysc84 actin-binding domain-containing protein" evidence="2">
    <location>
        <begin position="26"/>
        <end position="275"/>
    </location>
</feature>
<dbReference type="CDD" id="cd11524">
    <property type="entry name" value="SYLF"/>
    <property type="match status" value="1"/>
</dbReference>
<dbReference type="InterPro" id="IPR051702">
    <property type="entry name" value="SH3_domain_YSC84-like"/>
</dbReference>